<evidence type="ECO:0000259" key="13">
    <source>
        <dbReference type="Pfam" id="PF01593"/>
    </source>
</evidence>
<dbReference type="UniPathway" id="UPA00251">
    <property type="reaction ID" value="UER00324"/>
</dbReference>
<comment type="function">
    <text evidence="1 11">Catalyzes the 6-electron oxidation of protoporphyrinogen-IX to form protoporphyrin-IX.</text>
</comment>
<sequence length="619" mass="69132">MRMRLHLHMPLPLPESPLLSPVRRCYNTPQCQAVRLCRRTLFGSYPRAYSSEARPQLCLRERSYPLRKYYSSHVSPNTPTGRSAGVTSEDKNTEEWKESSVAVLGGGITGLATAYYLTQMAPHLKVTLYEGSERLGGWLRTKRIDVGDGEVVFEQGPRTLRPNTPAGFVTLNLIRDLGLTEQVIKTDKTSAAALNRFIYYPDRLVCMPEPSQGTYAIAWKLLTEPVFKGFYKMLFEYKRPRRPRELDDESVGSFLARRTGTTDIPNNLVSAVFHGIYAGDIYKLSAKSITSAQWGMEGAYGSITAGISQMGKFQNAIPEDVDMENEEKSLFTDNERAIVEGTSVYTFRRGIGTLSEALESSLRSNPNVEIKLGENVGKIEYDDQKEGIKVYTTQTGEPPTFHSYVISTLSGRTLSTLTTASDDSFLTSLAETEAVTVMVVNLYYRDEDLLPERGFGYLIPRSIPYDQNPEFALGVVFDSDATVGQDTVPGTKVTVMLGGHWWDDFETYPDEEEGISMAKAVLQRHLKIDQDPEMAHASLQKDCIPQYTVGHEKRLKQAHYELLSAYKGRLAVAGNSYTGVGVNDCIKAAKVVASDVARGNDVTGLERFTEPKWWEKSIR</sequence>
<evidence type="ECO:0000256" key="7">
    <source>
        <dbReference type="ARBA" id="ARBA00023002"/>
    </source>
</evidence>
<keyword evidence="8 11" id="KW-0350">Heme biosynthesis</keyword>
<dbReference type="Pfam" id="PF01593">
    <property type="entry name" value="Amino_oxidase"/>
    <property type="match status" value="1"/>
</dbReference>
<dbReference type="OrthoDB" id="438553at2759"/>
<feature type="region of interest" description="Disordered" evidence="12">
    <location>
        <begin position="70"/>
        <end position="93"/>
    </location>
</feature>
<dbReference type="EC" id="1.3.3.4" evidence="4 11"/>
<dbReference type="GO" id="GO:0005743">
    <property type="term" value="C:mitochondrial inner membrane"/>
    <property type="evidence" value="ECO:0007669"/>
    <property type="project" value="UniProtKB-SubCell"/>
</dbReference>
<comment type="subcellular location">
    <subcellularLocation>
        <location evidence="11">Mitochondrion inner membrane</location>
    </subcellularLocation>
</comment>
<keyword evidence="6 11" id="KW-0274">FAD</keyword>
<dbReference type="FunFam" id="3.50.50.60:FF:000193">
    <property type="entry name" value="Protoporphyrinogen oxidase"/>
    <property type="match status" value="1"/>
</dbReference>
<dbReference type="InterPro" id="IPR036188">
    <property type="entry name" value="FAD/NAD-bd_sf"/>
</dbReference>
<feature type="compositionally biased region" description="Polar residues" evidence="12">
    <location>
        <begin position="72"/>
        <end position="81"/>
    </location>
</feature>
<evidence type="ECO:0000256" key="11">
    <source>
        <dbReference type="RuleBase" id="RU367069"/>
    </source>
</evidence>
<evidence type="ECO:0000256" key="4">
    <source>
        <dbReference type="ARBA" id="ARBA00012867"/>
    </source>
</evidence>
<accession>A0A1D9PS59</accession>
<dbReference type="SUPFAM" id="SSF54373">
    <property type="entry name" value="FAD-linked reductases, C-terminal domain"/>
    <property type="match status" value="1"/>
</dbReference>
<proteinExistence type="inferred from homology"/>
<dbReference type="EMBL" id="CP017814">
    <property type="protein sequence ID" value="APA05565.1"/>
    <property type="molecule type" value="Genomic_DNA"/>
</dbReference>
<gene>
    <name evidence="14" type="ORF">sscle_01g003350</name>
</gene>
<evidence type="ECO:0000256" key="6">
    <source>
        <dbReference type="ARBA" id="ARBA00022827"/>
    </source>
</evidence>
<reference evidence="15" key="1">
    <citation type="journal article" date="2017" name="Genome Biol. Evol.">
        <title>The complete genome sequence of the phytopathogenic fungus Sclerotinia sclerotiorum reveals insights into the genome architecture of broad host range pathogens.</title>
        <authorList>
            <person name="Derbyshire M."/>
            <person name="Denton-Giles M."/>
            <person name="Hegedus D."/>
            <person name="Seifbarghy S."/>
            <person name="Rollins J."/>
            <person name="van Kan J."/>
            <person name="Seidl M.F."/>
            <person name="Faino L."/>
            <person name="Mbengue M."/>
            <person name="Navaud O."/>
            <person name="Raffaele S."/>
            <person name="Hammond-Kosack K."/>
            <person name="Heard S."/>
            <person name="Oliver R."/>
        </authorList>
    </citation>
    <scope>NUCLEOTIDE SEQUENCE [LARGE SCALE GENOMIC DNA]</scope>
    <source>
        <strain evidence="15">ATCC 18683 / 1980 / Ss-1</strain>
    </source>
</reference>
<keyword evidence="9 11" id="KW-0627">Porphyrin biosynthesis</keyword>
<evidence type="ECO:0000256" key="8">
    <source>
        <dbReference type="ARBA" id="ARBA00023133"/>
    </source>
</evidence>
<evidence type="ECO:0000313" key="15">
    <source>
        <dbReference type="Proteomes" id="UP000177798"/>
    </source>
</evidence>
<evidence type="ECO:0000256" key="9">
    <source>
        <dbReference type="ARBA" id="ARBA00023244"/>
    </source>
</evidence>
<dbReference type="InterPro" id="IPR050464">
    <property type="entry name" value="Zeta_carotene_desat/Oxidored"/>
</dbReference>
<protein>
    <recommendedName>
        <fullName evidence="4 11">Protoporphyrinogen oxidase</fullName>
        <ecNumber evidence="4 11">1.3.3.4</ecNumber>
    </recommendedName>
</protein>
<feature type="domain" description="Amine oxidase" evidence="13">
    <location>
        <begin position="108"/>
        <end position="596"/>
    </location>
</feature>
<comment type="pathway">
    <text evidence="2 11">Porphyrin-containing compound metabolism; protoporphyrin-IX biosynthesis; protoporphyrin-IX from protoporphyrinogen-IX: step 1/1.</text>
</comment>
<dbReference type="NCBIfam" id="TIGR00562">
    <property type="entry name" value="proto_IX_ox"/>
    <property type="match status" value="1"/>
</dbReference>
<evidence type="ECO:0000313" key="14">
    <source>
        <dbReference type="EMBL" id="APA05565.1"/>
    </source>
</evidence>
<dbReference type="PANTHER" id="PTHR42923">
    <property type="entry name" value="PROTOPORPHYRINOGEN OXIDASE"/>
    <property type="match status" value="1"/>
</dbReference>
<evidence type="ECO:0000256" key="3">
    <source>
        <dbReference type="ARBA" id="ARBA00010551"/>
    </source>
</evidence>
<dbReference type="GO" id="GO:0006782">
    <property type="term" value="P:protoporphyrinogen IX biosynthetic process"/>
    <property type="evidence" value="ECO:0007669"/>
    <property type="project" value="UniProtKB-UniRule"/>
</dbReference>
<organism evidence="14 15">
    <name type="scientific">Sclerotinia sclerotiorum (strain ATCC 18683 / 1980 / Ss-1)</name>
    <name type="common">White mold</name>
    <name type="synonym">Whetzelinia sclerotiorum</name>
    <dbReference type="NCBI Taxonomy" id="665079"/>
    <lineage>
        <taxon>Eukaryota</taxon>
        <taxon>Fungi</taxon>
        <taxon>Dikarya</taxon>
        <taxon>Ascomycota</taxon>
        <taxon>Pezizomycotina</taxon>
        <taxon>Leotiomycetes</taxon>
        <taxon>Helotiales</taxon>
        <taxon>Sclerotiniaceae</taxon>
        <taxon>Sclerotinia</taxon>
    </lineage>
</organism>
<dbReference type="InterPro" id="IPR004572">
    <property type="entry name" value="Protoporphyrinogen_oxidase"/>
</dbReference>
<keyword evidence="7 11" id="KW-0560">Oxidoreductase</keyword>
<dbReference type="SUPFAM" id="SSF51905">
    <property type="entry name" value="FAD/NAD(P)-binding domain"/>
    <property type="match status" value="1"/>
</dbReference>
<dbReference type="PANTHER" id="PTHR42923:SF3">
    <property type="entry name" value="PROTOPORPHYRINOGEN OXIDASE"/>
    <property type="match status" value="1"/>
</dbReference>
<evidence type="ECO:0000256" key="12">
    <source>
        <dbReference type="SAM" id="MobiDB-lite"/>
    </source>
</evidence>
<dbReference type="InterPro" id="IPR002937">
    <property type="entry name" value="Amino_oxidase"/>
</dbReference>
<evidence type="ECO:0000256" key="2">
    <source>
        <dbReference type="ARBA" id="ARBA00005073"/>
    </source>
</evidence>
<dbReference type="AlphaFoldDB" id="A0A1D9PS59"/>
<dbReference type="Proteomes" id="UP000177798">
    <property type="component" value="Chromosome 1"/>
</dbReference>
<comment type="similarity">
    <text evidence="3 11">Belongs to the protoporphyrinogen/coproporphyrinogen oxidase family. Protoporphyrinogen oxidase subfamily.</text>
</comment>
<evidence type="ECO:0000256" key="10">
    <source>
        <dbReference type="ARBA" id="ARBA00047554"/>
    </source>
</evidence>
<dbReference type="GO" id="GO:0004729">
    <property type="term" value="F:oxygen-dependent protoporphyrinogen oxidase activity"/>
    <property type="evidence" value="ECO:0007669"/>
    <property type="project" value="UniProtKB-UniRule"/>
</dbReference>
<keyword evidence="5 11" id="KW-0285">Flavoprotein</keyword>
<comment type="cofactor">
    <cofactor evidence="11">
        <name>FAD</name>
        <dbReference type="ChEBI" id="CHEBI:57692"/>
    </cofactor>
    <text evidence="11">Binds 1 FAD per subunit.</text>
</comment>
<dbReference type="Gene3D" id="3.50.50.60">
    <property type="entry name" value="FAD/NAD(P)-binding domain"/>
    <property type="match status" value="1"/>
</dbReference>
<name>A0A1D9PS59_SCLS1</name>
<evidence type="ECO:0000256" key="5">
    <source>
        <dbReference type="ARBA" id="ARBA00022630"/>
    </source>
</evidence>
<comment type="catalytic activity">
    <reaction evidence="10 11">
        <text>protoporphyrinogen IX + 3 O2 = protoporphyrin IX + 3 H2O2</text>
        <dbReference type="Rhea" id="RHEA:25576"/>
        <dbReference type="ChEBI" id="CHEBI:15379"/>
        <dbReference type="ChEBI" id="CHEBI:16240"/>
        <dbReference type="ChEBI" id="CHEBI:57306"/>
        <dbReference type="ChEBI" id="CHEBI:57307"/>
        <dbReference type="EC" id="1.3.3.4"/>
    </reaction>
</comment>
<evidence type="ECO:0000256" key="1">
    <source>
        <dbReference type="ARBA" id="ARBA00002600"/>
    </source>
</evidence>
<dbReference type="VEuPathDB" id="FungiDB:sscle_01g003350"/>